<evidence type="ECO:0000313" key="4">
    <source>
        <dbReference type="Proteomes" id="UP000308549"/>
    </source>
</evidence>
<dbReference type="EMBL" id="NAJL01000003">
    <property type="protein sequence ID" value="TKA33311.1"/>
    <property type="molecule type" value="Genomic_DNA"/>
</dbReference>
<feature type="domain" description="DUF6924" evidence="2">
    <location>
        <begin position="29"/>
        <end position="164"/>
    </location>
</feature>
<dbReference type="AlphaFoldDB" id="A0A4U0UCS0"/>
<dbReference type="Proteomes" id="UP000308549">
    <property type="component" value="Unassembled WGS sequence"/>
</dbReference>
<comment type="caution">
    <text evidence="3">The sequence shown here is derived from an EMBL/GenBank/DDBJ whole genome shotgun (WGS) entry which is preliminary data.</text>
</comment>
<keyword evidence="4" id="KW-1185">Reference proteome</keyword>
<evidence type="ECO:0000313" key="3">
    <source>
        <dbReference type="EMBL" id="TKA33311.1"/>
    </source>
</evidence>
<proteinExistence type="predicted"/>
<sequence length="195" mass="22462">MDGLIFVNSANIDFKRLNRLFVYLNDWDYGDDNDFFKLVTTKDAHELDENEGTRLMSIEPVHADLDADPANAWQGSSLADIEKHILGLGGTLYLLLDDKGALDHTVIIGERRWDDETEGLTDDFDRVRCPWDCAYSMWANLDIANMNFDEFINDEKGKDEDGWYEYTEDLPADISEESQRRRAEKLAKLEREGKA</sequence>
<name>A0A4U0UCS0_9PEZI</name>
<dbReference type="Pfam" id="PF21962">
    <property type="entry name" value="DUF6924"/>
    <property type="match status" value="1"/>
</dbReference>
<dbReference type="InterPro" id="IPR053832">
    <property type="entry name" value="DUF6924"/>
</dbReference>
<reference evidence="3 4" key="1">
    <citation type="submission" date="2017-03" db="EMBL/GenBank/DDBJ databases">
        <title>Genomes of endolithic fungi from Antarctica.</title>
        <authorList>
            <person name="Coleine C."/>
            <person name="Masonjones S."/>
            <person name="Stajich J.E."/>
        </authorList>
    </citation>
    <scope>NUCLEOTIDE SEQUENCE [LARGE SCALE GENOMIC DNA]</scope>
    <source>
        <strain evidence="3 4">CCFEE 6315</strain>
    </source>
</reference>
<evidence type="ECO:0000256" key="1">
    <source>
        <dbReference type="SAM" id="MobiDB-lite"/>
    </source>
</evidence>
<accession>A0A4U0UCS0</accession>
<feature type="compositionally biased region" description="Basic and acidic residues" evidence="1">
    <location>
        <begin position="177"/>
        <end position="195"/>
    </location>
</feature>
<evidence type="ECO:0000259" key="2">
    <source>
        <dbReference type="Pfam" id="PF21962"/>
    </source>
</evidence>
<protein>
    <recommendedName>
        <fullName evidence="2">DUF6924 domain-containing protein</fullName>
    </recommendedName>
</protein>
<feature type="region of interest" description="Disordered" evidence="1">
    <location>
        <begin position="175"/>
        <end position="195"/>
    </location>
</feature>
<organism evidence="3 4">
    <name type="scientific">Salinomyces thailandicus</name>
    <dbReference type="NCBI Taxonomy" id="706561"/>
    <lineage>
        <taxon>Eukaryota</taxon>
        <taxon>Fungi</taxon>
        <taxon>Dikarya</taxon>
        <taxon>Ascomycota</taxon>
        <taxon>Pezizomycotina</taxon>
        <taxon>Dothideomycetes</taxon>
        <taxon>Dothideomycetidae</taxon>
        <taxon>Mycosphaerellales</taxon>
        <taxon>Teratosphaeriaceae</taxon>
        <taxon>Salinomyces</taxon>
    </lineage>
</organism>
<dbReference type="OrthoDB" id="2884623at2759"/>
<gene>
    <name evidence="3" type="ORF">B0A50_00864</name>
</gene>